<evidence type="ECO:0000313" key="1">
    <source>
        <dbReference type="EMBL" id="KAH9361842.1"/>
    </source>
</evidence>
<dbReference type="EMBL" id="JABSTR010000001">
    <property type="protein sequence ID" value="KAH9361842.1"/>
    <property type="molecule type" value="Genomic_DNA"/>
</dbReference>
<organism evidence="1 2">
    <name type="scientific">Haemaphysalis longicornis</name>
    <name type="common">Bush tick</name>
    <dbReference type="NCBI Taxonomy" id="44386"/>
    <lineage>
        <taxon>Eukaryota</taxon>
        <taxon>Metazoa</taxon>
        <taxon>Ecdysozoa</taxon>
        <taxon>Arthropoda</taxon>
        <taxon>Chelicerata</taxon>
        <taxon>Arachnida</taxon>
        <taxon>Acari</taxon>
        <taxon>Parasitiformes</taxon>
        <taxon>Ixodida</taxon>
        <taxon>Ixodoidea</taxon>
        <taxon>Ixodidae</taxon>
        <taxon>Haemaphysalinae</taxon>
        <taxon>Haemaphysalis</taxon>
    </lineage>
</organism>
<evidence type="ECO:0000313" key="2">
    <source>
        <dbReference type="Proteomes" id="UP000821853"/>
    </source>
</evidence>
<sequence length="217" mass="23967">MERLSVRAPENDFLHRPNIAAVPPSRSGGGARHGVARYFSSLSATSLAGCDSRRCDIGSDIQPTATLTARQLLPRFRSRLTLFRLPNARIKYEARPLAVLGGSASPLLVRGNWGARGAALRTPALRKRCSNLTRPPPRKWGQEQMYASLCAKKPPSTAHCCRCARHLEMAPAYTMRDCAEAERVAEYLPQVPTGKIAAKLILSRPFHLHAYLSFCYL</sequence>
<dbReference type="VEuPathDB" id="VectorBase:HLOH_060383"/>
<dbReference type="Proteomes" id="UP000821853">
    <property type="component" value="Chromosome 1"/>
</dbReference>
<reference evidence="1 2" key="1">
    <citation type="journal article" date="2020" name="Cell">
        <title>Large-Scale Comparative Analyses of Tick Genomes Elucidate Their Genetic Diversity and Vector Capacities.</title>
        <authorList>
            <consortium name="Tick Genome and Microbiome Consortium (TIGMIC)"/>
            <person name="Jia N."/>
            <person name="Wang J."/>
            <person name="Shi W."/>
            <person name="Du L."/>
            <person name="Sun Y."/>
            <person name="Zhan W."/>
            <person name="Jiang J.F."/>
            <person name="Wang Q."/>
            <person name="Zhang B."/>
            <person name="Ji P."/>
            <person name="Bell-Sakyi L."/>
            <person name="Cui X.M."/>
            <person name="Yuan T.T."/>
            <person name="Jiang B.G."/>
            <person name="Yang W.F."/>
            <person name="Lam T.T."/>
            <person name="Chang Q.C."/>
            <person name="Ding S.J."/>
            <person name="Wang X.J."/>
            <person name="Zhu J.G."/>
            <person name="Ruan X.D."/>
            <person name="Zhao L."/>
            <person name="Wei J.T."/>
            <person name="Ye R.Z."/>
            <person name="Que T.C."/>
            <person name="Du C.H."/>
            <person name="Zhou Y.H."/>
            <person name="Cheng J.X."/>
            <person name="Dai P.F."/>
            <person name="Guo W.B."/>
            <person name="Han X.H."/>
            <person name="Huang E.J."/>
            <person name="Li L.F."/>
            <person name="Wei W."/>
            <person name="Gao Y.C."/>
            <person name="Liu J.Z."/>
            <person name="Shao H.Z."/>
            <person name="Wang X."/>
            <person name="Wang C.C."/>
            <person name="Yang T.C."/>
            <person name="Huo Q.B."/>
            <person name="Li W."/>
            <person name="Chen H.Y."/>
            <person name="Chen S.E."/>
            <person name="Zhou L.G."/>
            <person name="Ni X.B."/>
            <person name="Tian J.H."/>
            <person name="Sheng Y."/>
            <person name="Liu T."/>
            <person name="Pan Y.S."/>
            <person name="Xia L.Y."/>
            <person name="Li J."/>
            <person name="Zhao F."/>
            <person name="Cao W.C."/>
        </authorList>
    </citation>
    <scope>NUCLEOTIDE SEQUENCE [LARGE SCALE GENOMIC DNA]</scope>
    <source>
        <strain evidence="1">HaeL-2018</strain>
    </source>
</reference>
<gene>
    <name evidence="1" type="ORF">HPB48_003749</name>
</gene>
<name>A0A9J6FFI3_HAELO</name>
<dbReference type="AlphaFoldDB" id="A0A9J6FFI3"/>
<keyword evidence="2" id="KW-1185">Reference proteome</keyword>
<accession>A0A9J6FFI3</accession>
<comment type="caution">
    <text evidence="1">The sequence shown here is derived from an EMBL/GenBank/DDBJ whole genome shotgun (WGS) entry which is preliminary data.</text>
</comment>
<protein>
    <submittedName>
        <fullName evidence="1">Uncharacterized protein</fullName>
    </submittedName>
</protein>
<proteinExistence type="predicted"/>